<evidence type="ECO:0000313" key="2">
    <source>
        <dbReference type="EMBL" id="GAA0168334.1"/>
    </source>
</evidence>
<feature type="compositionally biased region" description="Polar residues" evidence="1">
    <location>
        <begin position="92"/>
        <end position="106"/>
    </location>
</feature>
<dbReference type="InterPro" id="IPR028265">
    <property type="entry name" value="TTDN1/SICKLE"/>
</dbReference>
<feature type="region of interest" description="Disordered" evidence="1">
    <location>
        <begin position="1"/>
        <end position="53"/>
    </location>
</feature>
<dbReference type="Proteomes" id="UP001454036">
    <property type="component" value="Unassembled WGS sequence"/>
</dbReference>
<feature type="region of interest" description="Disordered" evidence="1">
    <location>
        <begin position="71"/>
        <end position="130"/>
    </location>
</feature>
<dbReference type="Pfam" id="PF15502">
    <property type="entry name" value="MPLKIP"/>
    <property type="match status" value="1"/>
</dbReference>
<feature type="compositionally biased region" description="Polar residues" evidence="1">
    <location>
        <begin position="190"/>
        <end position="213"/>
    </location>
</feature>
<keyword evidence="3" id="KW-1185">Reference proteome</keyword>
<comment type="caution">
    <text evidence="2">The sequence shown here is derived from an EMBL/GenBank/DDBJ whole genome shotgun (WGS) entry which is preliminary data.</text>
</comment>
<dbReference type="EMBL" id="BAABME010023572">
    <property type="protein sequence ID" value="GAA0168334.1"/>
    <property type="molecule type" value="Genomic_DNA"/>
</dbReference>
<feature type="compositionally biased region" description="Basic and acidic residues" evidence="1">
    <location>
        <begin position="1"/>
        <end position="12"/>
    </location>
</feature>
<evidence type="ECO:0000256" key="1">
    <source>
        <dbReference type="SAM" id="MobiDB-lite"/>
    </source>
</evidence>
<proteinExistence type="predicted"/>
<feature type="compositionally biased region" description="Low complexity" evidence="1">
    <location>
        <begin position="44"/>
        <end position="53"/>
    </location>
</feature>
<feature type="region of interest" description="Disordered" evidence="1">
    <location>
        <begin position="305"/>
        <end position="331"/>
    </location>
</feature>
<feature type="region of interest" description="Disordered" evidence="1">
    <location>
        <begin position="158"/>
        <end position="275"/>
    </location>
</feature>
<organism evidence="2 3">
    <name type="scientific">Lithospermum erythrorhizon</name>
    <name type="common">Purple gromwell</name>
    <name type="synonym">Lithospermum officinale var. erythrorhizon</name>
    <dbReference type="NCBI Taxonomy" id="34254"/>
    <lineage>
        <taxon>Eukaryota</taxon>
        <taxon>Viridiplantae</taxon>
        <taxon>Streptophyta</taxon>
        <taxon>Embryophyta</taxon>
        <taxon>Tracheophyta</taxon>
        <taxon>Spermatophyta</taxon>
        <taxon>Magnoliopsida</taxon>
        <taxon>eudicotyledons</taxon>
        <taxon>Gunneridae</taxon>
        <taxon>Pentapetalae</taxon>
        <taxon>asterids</taxon>
        <taxon>lamiids</taxon>
        <taxon>Boraginales</taxon>
        <taxon>Boraginaceae</taxon>
        <taxon>Boraginoideae</taxon>
        <taxon>Lithospermeae</taxon>
        <taxon>Lithospermum</taxon>
    </lineage>
</organism>
<feature type="compositionally biased region" description="Low complexity" evidence="1">
    <location>
        <begin position="177"/>
        <end position="188"/>
    </location>
</feature>
<name>A0AAV3QW46_LITER</name>
<dbReference type="GO" id="GO:0000398">
    <property type="term" value="P:mRNA splicing, via spliceosome"/>
    <property type="evidence" value="ECO:0007669"/>
    <property type="project" value="InterPro"/>
</dbReference>
<feature type="compositionally biased region" description="Low complexity" evidence="1">
    <location>
        <begin position="113"/>
        <end position="125"/>
    </location>
</feature>
<feature type="compositionally biased region" description="Polar residues" evidence="1">
    <location>
        <begin position="244"/>
        <end position="265"/>
    </location>
</feature>
<evidence type="ECO:0000313" key="3">
    <source>
        <dbReference type="Proteomes" id="UP001454036"/>
    </source>
</evidence>
<dbReference type="PANTHER" id="PTHR36054:SF2">
    <property type="entry name" value="PROTEIN SICKLE"/>
    <property type="match status" value="1"/>
</dbReference>
<dbReference type="AlphaFoldDB" id="A0AAV3QW46"/>
<dbReference type="PANTHER" id="PTHR36054">
    <property type="entry name" value="PROTEIN SICKLE"/>
    <property type="match status" value="1"/>
</dbReference>
<feature type="compositionally biased region" description="Basic and acidic residues" evidence="1">
    <location>
        <begin position="266"/>
        <end position="275"/>
    </location>
</feature>
<sequence>MEEAEKRSERLRAMRMQAERGTSSQDTEGSLGVSPNLVNPLNESSASPASSPAAARFDYYTDPMAAFSRRGKVGHQVPPTYHTPPTGPEIDTTPTPAYGANSNSQGPGYYHNSQFSTPTQTTSPFGMPRVNSLGVFRGPNAYPPDQSMFQAPEVYGAPAMGRPMQPTSPFGRPPMNSPGVFSGSSGPPNQYFTSNLSGATNFHSPQRGGSPSFNYGRGRGQRFNDNPSPRSERGGSPFQAGRGRNNSFIPASAQSHRGRSGSHNDVSAEVRPERFYHKSMVEDPWRILKPVIWRPRNAIIHKYLKSSVPSSISKKKPKLSDDSSKSTPAPSLAEYLAASFSEAVDNESS</sequence>
<reference evidence="2 3" key="1">
    <citation type="submission" date="2024-01" db="EMBL/GenBank/DDBJ databases">
        <title>The complete chloroplast genome sequence of Lithospermum erythrorhizon: insights into the phylogenetic relationship among Boraginaceae species and the maternal lineages of purple gromwells.</title>
        <authorList>
            <person name="Okada T."/>
            <person name="Watanabe K."/>
        </authorList>
    </citation>
    <scope>NUCLEOTIDE SEQUENCE [LARGE SCALE GENOMIC DNA]</scope>
</reference>
<dbReference type="GO" id="GO:0035196">
    <property type="term" value="P:miRNA processing"/>
    <property type="evidence" value="ECO:0007669"/>
    <property type="project" value="InterPro"/>
</dbReference>
<dbReference type="InterPro" id="IPR039292">
    <property type="entry name" value="SICKLE"/>
</dbReference>
<protein>
    <submittedName>
        <fullName evidence="2">Uncharacterized protein</fullName>
    </submittedName>
</protein>
<gene>
    <name evidence="2" type="ORF">LIER_40541</name>
</gene>
<accession>A0AAV3QW46</accession>